<protein>
    <submittedName>
        <fullName evidence="1">Uncharacterized protein</fullName>
    </submittedName>
</protein>
<name>A0AAV7Q931_PLEWA</name>
<evidence type="ECO:0000313" key="1">
    <source>
        <dbReference type="EMBL" id="KAJ1137052.1"/>
    </source>
</evidence>
<dbReference type="EMBL" id="JANPWB010000010">
    <property type="protein sequence ID" value="KAJ1137052.1"/>
    <property type="molecule type" value="Genomic_DNA"/>
</dbReference>
<evidence type="ECO:0000313" key="2">
    <source>
        <dbReference type="Proteomes" id="UP001066276"/>
    </source>
</evidence>
<keyword evidence="2" id="KW-1185">Reference proteome</keyword>
<reference evidence="1" key="1">
    <citation type="journal article" date="2022" name="bioRxiv">
        <title>Sequencing and chromosome-scale assembly of the giantPleurodeles waltlgenome.</title>
        <authorList>
            <person name="Brown T."/>
            <person name="Elewa A."/>
            <person name="Iarovenko S."/>
            <person name="Subramanian E."/>
            <person name="Araus A.J."/>
            <person name="Petzold A."/>
            <person name="Susuki M."/>
            <person name="Suzuki K.-i.T."/>
            <person name="Hayashi T."/>
            <person name="Toyoda A."/>
            <person name="Oliveira C."/>
            <person name="Osipova E."/>
            <person name="Leigh N.D."/>
            <person name="Simon A."/>
            <person name="Yun M.H."/>
        </authorList>
    </citation>
    <scope>NUCLEOTIDE SEQUENCE</scope>
    <source>
        <strain evidence="1">20211129_DDA</strain>
        <tissue evidence="1">Liver</tissue>
    </source>
</reference>
<accession>A0AAV7Q931</accession>
<gene>
    <name evidence="1" type="ORF">NDU88_003465</name>
</gene>
<proteinExistence type="predicted"/>
<dbReference type="Proteomes" id="UP001066276">
    <property type="component" value="Chromosome 6"/>
</dbReference>
<dbReference type="AlphaFoldDB" id="A0AAV7Q931"/>
<organism evidence="1 2">
    <name type="scientific">Pleurodeles waltl</name>
    <name type="common">Iberian ribbed newt</name>
    <dbReference type="NCBI Taxonomy" id="8319"/>
    <lineage>
        <taxon>Eukaryota</taxon>
        <taxon>Metazoa</taxon>
        <taxon>Chordata</taxon>
        <taxon>Craniata</taxon>
        <taxon>Vertebrata</taxon>
        <taxon>Euteleostomi</taxon>
        <taxon>Amphibia</taxon>
        <taxon>Batrachia</taxon>
        <taxon>Caudata</taxon>
        <taxon>Salamandroidea</taxon>
        <taxon>Salamandridae</taxon>
        <taxon>Pleurodelinae</taxon>
        <taxon>Pleurodeles</taxon>
    </lineage>
</organism>
<comment type="caution">
    <text evidence="1">The sequence shown here is derived from an EMBL/GenBank/DDBJ whole genome shotgun (WGS) entry which is preliminary data.</text>
</comment>
<sequence>MRHVAAVEQRRPLARRNAVTRTPSLEPDKGLAKGMGPEFISTGMDVGCGTGQGVQLSKGKLVGLIVILRPGHVLDNDIRAKWTQAGVLIPLLQYVAGVAGVPHHLAPLGSIGTASPGAAALGPQNPHWQGGE</sequence>